<feature type="compositionally biased region" description="Pro residues" evidence="1">
    <location>
        <begin position="688"/>
        <end position="708"/>
    </location>
</feature>
<dbReference type="RefSeq" id="WP_084695626.1">
    <property type="nucleotide sequence ID" value="NZ_JYJA01000036.1"/>
</dbReference>
<evidence type="ECO:0000313" key="4">
    <source>
        <dbReference type="Proteomes" id="UP000034098"/>
    </source>
</evidence>
<feature type="compositionally biased region" description="Basic and acidic residues" evidence="1">
    <location>
        <begin position="57"/>
        <end position="83"/>
    </location>
</feature>
<feature type="compositionally biased region" description="Basic and acidic residues" evidence="1">
    <location>
        <begin position="723"/>
        <end position="756"/>
    </location>
</feature>
<feature type="compositionally biased region" description="Low complexity" evidence="1">
    <location>
        <begin position="709"/>
        <end position="718"/>
    </location>
</feature>
<dbReference type="EMBL" id="JYJA01000036">
    <property type="protein sequence ID" value="KJL41948.1"/>
    <property type="molecule type" value="Genomic_DNA"/>
</dbReference>
<dbReference type="Pfam" id="PF13699">
    <property type="entry name" value="eCIS_core"/>
    <property type="match status" value="1"/>
</dbReference>
<proteinExistence type="predicted"/>
<evidence type="ECO:0000313" key="3">
    <source>
        <dbReference type="EMBL" id="KJL41948.1"/>
    </source>
</evidence>
<feature type="region of interest" description="Disordered" evidence="1">
    <location>
        <begin position="53"/>
        <end position="100"/>
    </location>
</feature>
<organism evidence="3 4">
    <name type="scientific">Microbacterium trichothecenolyticum</name>
    <name type="common">Aureobacterium trichothecenolyticum</name>
    <dbReference type="NCBI Taxonomy" id="69370"/>
    <lineage>
        <taxon>Bacteria</taxon>
        <taxon>Bacillati</taxon>
        <taxon>Actinomycetota</taxon>
        <taxon>Actinomycetes</taxon>
        <taxon>Micrococcales</taxon>
        <taxon>Microbacteriaceae</taxon>
        <taxon>Microbacterium</taxon>
    </lineage>
</organism>
<accession>A0A0M2HCV8</accession>
<comment type="caution">
    <text evidence="3">The sequence shown here is derived from an EMBL/GenBank/DDBJ whole genome shotgun (WGS) entry which is preliminary data.</text>
</comment>
<keyword evidence="4" id="KW-1185">Reference proteome</keyword>
<gene>
    <name evidence="3" type="ORF">RS82_02565</name>
</gene>
<dbReference type="Proteomes" id="UP000034098">
    <property type="component" value="Unassembled WGS sequence"/>
</dbReference>
<name>A0A0M2HCV8_MICTR</name>
<sequence length="1083" mass="116626">MSRTPAPPAKGTDAAPPRRVSHRHDATERQADRAADIVARGGSVTGWSFATVPAEASVHRDEDQPKKLEDKPRPQAEAYKEGAGKAVEAATETELPSGKKVREVIEDSPLLSAVAASGLAVSGKDVTLPLGSIPKVKDIVPPGLSVGVRAEGVPGLLAGDPRPGGRGVGFGDVGLGLTLGYTEQLPKGGGKRQSAADRKTAAIAADTARLRNDPIIKSLQAQQDKKVSDAAIASVVARQKFAPAGQVPGLPFPLVPPLAAPKSEQQKKPEDAVKAEEQKKREEVQRAPATTSEAAPTEDFDTTGVDAATRGGGRALDPSLRHSMEARFGYDFSSVRLHDDPQAASAAAGVDATAFTVGEHIVFGSGRFDPSNPAGRHLIAHELAHVVQQRGGAAPRSTGAPARVQRRSFWEKLAVFFGAEGSWSDAELLAYVKAITKAGSHDGSYDADNKARAVVRRWKAGSPGWELTGKQMGLLIDEMIDGPTLDDDEDAILDLVELATPDELLVVFREPAKRYASLEDNLHGAQQDRLDDLVARRFAGGGKALSRGTVEVVGPEIPAGSPSFAFDGARFDARFEEDYYGDDPAAVVARLSPADRRKARDHVLHATRPRWQGEFEAVTRERVAATDDAERRRLAKKERKLRHRVRALDLFIADTLHRDLPASADDALATTSPVSGDKAKAARDALTPPRPVKPKPTPPTTPPDPATPPTAASTTASAKPKKSAAERRREAAAKRKEEAARRKAEAEAKAKEEAERKAMFAPGGKYRTLVAAALAVKIDKAYESARAAGTASKPSEIERMAKPAKDATDGVFGNFYNPGARPELTFGGDGKPQTLFSWHHRQTTAVKSADPADRVAWALQQIRYYFRSDAAFDAINAECDARPETIGDKRNDEAQALEDVAQAAVVDGVSEKWEDDPQTTADKLIYIDRNWGGAQVGGQIYVDMFQTGDVDEDRAARWDMFQTLIHEYGHTLAHADYRRYAVRLKEKSEREWNTLMEGVDSLLTDVVWSKSGRRLLSHRPTRESVEGRSWAALPPITVTPPGAYTSITEAQRLVDVVGADNVWTAYFLGKVDRIGGTASGSRP</sequence>
<feature type="region of interest" description="Disordered" evidence="1">
    <location>
        <begin position="246"/>
        <end position="318"/>
    </location>
</feature>
<feature type="compositionally biased region" description="Basic and acidic residues" evidence="1">
    <location>
        <begin position="23"/>
        <end position="33"/>
    </location>
</feature>
<feature type="compositionally biased region" description="Basic and acidic residues" evidence="1">
    <location>
        <begin position="264"/>
        <end position="285"/>
    </location>
</feature>
<dbReference type="AlphaFoldDB" id="A0A0M2HCV8"/>
<feature type="region of interest" description="Disordered" evidence="1">
    <location>
        <begin position="667"/>
        <end position="756"/>
    </location>
</feature>
<reference evidence="3 4" key="1">
    <citation type="submission" date="2015-02" db="EMBL/GenBank/DDBJ databases">
        <title>Draft genome sequences of ten Microbacterium spp. with emphasis on heavy metal contaminated environments.</title>
        <authorList>
            <person name="Corretto E."/>
        </authorList>
    </citation>
    <scope>NUCLEOTIDE SEQUENCE [LARGE SCALE GENOMIC DNA]</scope>
    <source>
        <strain evidence="3 4">DSM 8608</strain>
    </source>
</reference>
<feature type="compositionally biased region" description="Pro residues" evidence="1">
    <location>
        <begin position="250"/>
        <end position="259"/>
    </location>
</feature>
<evidence type="ECO:0000256" key="1">
    <source>
        <dbReference type="SAM" id="MobiDB-lite"/>
    </source>
</evidence>
<protein>
    <recommendedName>
        <fullName evidence="2">eCIS core domain-containing protein</fullName>
    </recommendedName>
</protein>
<dbReference type="PATRIC" id="fig|69370.6.peg.2610"/>
<evidence type="ECO:0000259" key="2">
    <source>
        <dbReference type="Pfam" id="PF13699"/>
    </source>
</evidence>
<dbReference type="InterPro" id="IPR025295">
    <property type="entry name" value="eCIS_core_dom"/>
</dbReference>
<feature type="domain" description="eCIS core" evidence="2">
    <location>
        <begin position="316"/>
        <end position="392"/>
    </location>
</feature>
<feature type="region of interest" description="Disordered" evidence="1">
    <location>
        <begin position="1"/>
        <end position="33"/>
    </location>
</feature>